<proteinExistence type="predicted"/>
<dbReference type="AlphaFoldDB" id="A0A1B6PQK6"/>
<gene>
    <name evidence="1" type="ORF">SORBI_3005G068400</name>
</gene>
<dbReference type="InParanoid" id="A0A1B6PQK6"/>
<sequence>MVVVFFTAATIPPSWYLFYKTEYLPYPSRRRPANPVVTAGQAHYANCRTLTKTRKLR</sequence>
<organism evidence="1 2">
    <name type="scientific">Sorghum bicolor</name>
    <name type="common">Sorghum</name>
    <name type="synonym">Sorghum vulgare</name>
    <dbReference type="NCBI Taxonomy" id="4558"/>
    <lineage>
        <taxon>Eukaryota</taxon>
        <taxon>Viridiplantae</taxon>
        <taxon>Streptophyta</taxon>
        <taxon>Embryophyta</taxon>
        <taxon>Tracheophyta</taxon>
        <taxon>Spermatophyta</taxon>
        <taxon>Magnoliopsida</taxon>
        <taxon>Liliopsida</taxon>
        <taxon>Poales</taxon>
        <taxon>Poaceae</taxon>
        <taxon>PACMAD clade</taxon>
        <taxon>Panicoideae</taxon>
        <taxon>Andropogonodae</taxon>
        <taxon>Andropogoneae</taxon>
        <taxon>Sorghinae</taxon>
        <taxon>Sorghum</taxon>
    </lineage>
</organism>
<evidence type="ECO:0000313" key="2">
    <source>
        <dbReference type="Proteomes" id="UP000000768"/>
    </source>
</evidence>
<evidence type="ECO:0000313" key="1">
    <source>
        <dbReference type="EMBL" id="KXG27954.1"/>
    </source>
</evidence>
<protein>
    <submittedName>
        <fullName evidence="1">Uncharacterized protein</fullName>
    </submittedName>
</protein>
<dbReference type="EMBL" id="CM000764">
    <property type="protein sequence ID" value="KXG27954.1"/>
    <property type="molecule type" value="Genomic_DNA"/>
</dbReference>
<dbReference type="Gramene" id="KXG27954">
    <property type="protein sequence ID" value="KXG27954"/>
    <property type="gene ID" value="SORBI_3005G068400"/>
</dbReference>
<accession>A0A1B6PQK6</accession>
<dbReference type="Proteomes" id="UP000000768">
    <property type="component" value="Chromosome 5"/>
</dbReference>
<keyword evidence="2" id="KW-1185">Reference proteome</keyword>
<name>A0A1B6PQK6_SORBI</name>
<reference evidence="2" key="2">
    <citation type="journal article" date="2018" name="Plant J.">
        <title>The Sorghum bicolor reference genome: improved assembly, gene annotations, a transcriptome atlas, and signatures of genome organization.</title>
        <authorList>
            <person name="McCormick R.F."/>
            <person name="Truong S.K."/>
            <person name="Sreedasyam A."/>
            <person name="Jenkins J."/>
            <person name="Shu S."/>
            <person name="Sims D."/>
            <person name="Kennedy M."/>
            <person name="Amirebrahimi M."/>
            <person name="Weers B.D."/>
            <person name="McKinley B."/>
            <person name="Mattison A."/>
            <person name="Morishige D.T."/>
            <person name="Grimwood J."/>
            <person name="Schmutz J."/>
            <person name="Mullet J.E."/>
        </authorList>
    </citation>
    <scope>NUCLEOTIDE SEQUENCE [LARGE SCALE GENOMIC DNA]</scope>
    <source>
        <strain evidence="2">cv. BTx623</strain>
    </source>
</reference>
<reference evidence="1 2" key="1">
    <citation type="journal article" date="2009" name="Nature">
        <title>The Sorghum bicolor genome and the diversification of grasses.</title>
        <authorList>
            <person name="Paterson A.H."/>
            <person name="Bowers J.E."/>
            <person name="Bruggmann R."/>
            <person name="Dubchak I."/>
            <person name="Grimwood J."/>
            <person name="Gundlach H."/>
            <person name="Haberer G."/>
            <person name="Hellsten U."/>
            <person name="Mitros T."/>
            <person name="Poliakov A."/>
            <person name="Schmutz J."/>
            <person name="Spannagl M."/>
            <person name="Tang H."/>
            <person name="Wang X."/>
            <person name="Wicker T."/>
            <person name="Bharti A.K."/>
            <person name="Chapman J."/>
            <person name="Feltus F.A."/>
            <person name="Gowik U."/>
            <person name="Grigoriev I.V."/>
            <person name="Lyons E."/>
            <person name="Maher C.A."/>
            <person name="Martis M."/>
            <person name="Narechania A."/>
            <person name="Otillar R.P."/>
            <person name="Penning B.W."/>
            <person name="Salamov A.A."/>
            <person name="Wang Y."/>
            <person name="Zhang L."/>
            <person name="Carpita N.C."/>
            <person name="Freeling M."/>
            <person name="Gingle A.R."/>
            <person name="Hash C.T."/>
            <person name="Keller B."/>
            <person name="Klein P."/>
            <person name="Kresovich S."/>
            <person name="McCann M.C."/>
            <person name="Ming R."/>
            <person name="Peterson D.G."/>
            <person name="Mehboob-ur-Rahman"/>
            <person name="Ware D."/>
            <person name="Westhoff P."/>
            <person name="Mayer K.F."/>
            <person name="Messing J."/>
            <person name="Rokhsar D.S."/>
        </authorList>
    </citation>
    <scope>NUCLEOTIDE SEQUENCE [LARGE SCALE GENOMIC DNA]</scope>
    <source>
        <strain evidence="2">cv. BTx623</strain>
    </source>
</reference>